<accession>A0ABP4YH75</accession>
<gene>
    <name evidence="1" type="ORF">GCM10009749_25180</name>
</gene>
<protein>
    <submittedName>
        <fullName evidence="1">Uncharacterized protein</fullName>
    </submittedName>
</protein>
<sequence length="112" mass="11605">MPLFAPVTMIVVPVRSGIRSTVHGGSAVGWAVMMRPFGERASSADGAVSQAERYARDLAATCVPVAVGAGFGASARQGHPQIGNRAQIGTLRTSATLRTSGTLRTHPWFASA</sequence>
<evidence type="ECO:0000313" key="2">
    <source>
        <dbReference type="Proteomes" id="UP001500002"/>
    </source>
</evidence>
<dbReference type="EMBL" id="BAAANJ010000009">
    <property type="protein sequence ID" value="GAA1814619.1"/>
    <property type="molecule type" value="Genomic_DNA"/>
</dbReference>
<evidence type="ECO:0000313" key="1">
    <source>
        <dbReference type="EMBL" id="GAA1814619.1"/>
    </source>
</evidence>
<name>A0ABP4YH75_9MICO</name>
<proteinExistence type="predicted"/>
<comment type="caution">
    <text evidence="1">The sequence shown here is derived from an EMBL/GenBank/DDBJ whole genome shotgun (WGS) entry which is preliminary data.</text>
</comment>
<dbReference type="Proteomes" id="UP001500002">
    <property type="component" value="Unassembled WGS sequence"/>
</dbReference>
<organism evidence="1 2">
    <name type="scientific">Agromyces neolithicus</name>
    <dbReference type="NCBI Taxonomy" id="269420"/>
    <lineage>
        <taxon>Bacteria</taxon>
        <taxon>Bacillati</taxon>
        <taxon>Actinomycetota</taxon>
        <taxon>Actinomycetes</taxon>
        <taxon>Micrococcales</taxon>
        <taxon>Microbacteriaceae</taxon>
        <taxon>Agromyces</taxon>
    </lineage>
</organism>
<reference evidence="2" key="1">
    <citation type="journal article" date="2019" name="Int. J. Syst. Evol. Microbiol.">
        <title>The Global Catalogue of Microorganisms (GCM) 10K type strain sequencing project: providing services to taxonomists for standard genome sequencing and annotation.</title>
        <authorList>
            <consortium name="The Broad Institute Genomics Platform"/>
            <consortium name="The Broad Institute Genome Sequencing Center for Infectious Disease"/>
            <person name="Wu L."/>
            <person name="Ma J."/>
        </authorList>
    </citation>
    <scope>NUCLEOTIDE SEQUENCE [LARGE SCALE GENOMIC DNA]</scope>
    <source>
        <strain evidence="2">JCM 14322</strain>
    </source>
</reference>
<keyword evidence="2" id="KW-1185">Reference proteome</keyword>